<accession>A0A9Q3BPA1</accession>
<sequence length="66" mass="7458">MPQTRGNSTELHEQRASALESGNEISDIVSSNELGIEVESHSRENNQYPPVLPEHEYALILNIWNL</sequence>
<dbReference type="EMBL" id="AVOT02001978">
    <property type="protein sequence ID" value="MBW0468798.1"/>
    <property type="molecule type" value="Genomic_DNA"/>
</dbReference>
<comment type="caution">
    <text evidence="2">The sequence shown here is derived from an EMBL/GenBank/DDBJ whole genome shotgun (WGS) entry which is preliminary data.</text>
</comment>
<name>A0A9Q3BPA1_9BASI</name>
<dbReference type="Proteomes" id="UP000765509">
    <property type="component" value="Unassembled WGS sequence"/>
</dbReference>
<evidence type="ECO:0000256" key="1">
    <source>
        <dbReference type="SAM" id="MobiDB-lite"/>
    </source>
</evidence>
<evidence type="ECO:0000313" key="3">
    <source>
        <dbReference type="Proteomes" id="UP000765509"/>
    </source>
</evidence>
<reference evidence="2" key="1">
    <citation type="submission" date="2021-03" db="EMBL/GenBank/DDBJ databases">
        <title>Draft genome sequence of rust myrtle Austropuccinia psidii MF-1, a brazilian biotype.</title>
        <authorList>
            <person name="Quecine M.C."/>
            <person name="Pachon D.M.R."/>
            <person name="Bonatelli M.L."/>
            <person name="Correr F.H."/>
            <person name="Franceschini L.M."/>
            <person name="Leite T.F."/>
            <person name="Margarido G.R.A."/>
            <person name="Almeida C.A."/>
            <person name="Ferrarezi J.A."/>
            <person name="Labate C.A."/>
        </authorList>
    </citation>
    <scope>NUCLEOTIDE SEQUENCE</scope>
    <source>
        <strain evidence="2">MF-1</strain>
    </source>
</reference>
<protein>
    <submittedName>
        <fullName evidence="2">Uncharacterized protein</fullName>
    </submittedName>
</protein>
<feature type="region of interest" description="Disordered" evidence="1">
    <location>
        <begin position="1"/>
        <end position="26"/>
    </location>
</feature>
<keyword evidence="3" id="KW-1185">Reference proteome</keyword>
<dbReference type="AlphaFoldDB" id="A0A9Q3BPA1"/>
<organism evidence="2 3">
    <name type="scientific">Austropuccinia psidii MF-1</name>
    <dbReference type="NCBI Taxonomy" id="1389203"/>
    <lineage>
        <taxon>Eukaryota</taxon>
        <taxon>Fungi</taxon>
        <taxon>Dikarya</taxon>
        <taxon>Basidiomycota</taxon>
        <taxon>Pucciniomycotina</taxon>
        <taxon>Pucciniomycetes</taxon>
        <taxon>Pucciniales</taxon>
        <taxon>Sphaerophragmiaceae</taxon>
        <taxon>Austropuccinia</taxon>
    </lineage>
</organism>
<gene>
    <name evidence="2" type="ORF">O181_008513</name>
</gene>
<evidence type="ECO:0000313" key="2">
    <source>
        <dbReference type="EMBL" id="MBW0468798.1"/>
    </source>
</evidence>
<proteinExistence type="predicted"/>